<evidence type="ECO:0000313" key="3">
    <source>
        <dbReference type="EMBL" id="KAF2159254.1"/>
    </source>
</evidence>
<dbReference type="RefSeq" id="XP_033660143.1">
    <property type="nucleotide sequence ID" value="XM_033809841.1"/>
</dbReference>
<keyword evidence="2" id="KW-0812">Transmembrane</keyword>
<accession>A0A6A6BWP5</accession>
<reference evidence="3" key="1">
    <citation type="journal article" date="2020" name="Stud. Mycol.">
        <title>101 Dothideomycetes genomes: a test case for predicting lifestyles and emergence of pathogens.</title>
        <authorList>
            <person name="Haridas S."/>
            <person name="Albert R."/>
            <person name="Binder M."/>
            <person name="Bloem J."/>
            <person name="Labutti K."/>
            <person name="Salamov A."/>
            <person name="Andreopoulos B."/>
            <person name="Baker S."/>
            <person name="Barry K."/>
            <person name="Bills G."/>
            <person name="Bluhm B."/>
            <person name="Cannon C."/>
            <person name="Castanera R."/>
            <person name="Culley D."/>
            <person name="Daum C."/>
            <person name="Ezra D."/>
            <person name="Gonzalez J."/>
            <person name="Henrissat B."/>
            <person name="Kuo A."/>
            <person name="Liang C."/>
            <person name="Lipzen A."/>
            <person name="Lutzoni F."/>
            <person name="Magnuson J."/>
            <person name="Mondo S."/>
            <person name="Nolan M."/>
            <person name="Ohm R."/>
            <person name="Pangilinan J."/>
            <person name="Park H.-J."/>
            <person name="Ramirez L."/>
            <person name="Alfaro M."/>
            <person name="Sun H."/>
            <person name="Tritt A."/>
            <person name="Yoshinaga Y."/>
            <person name="Zwiers L.-H."/>
            <person name="Turgeon B."/>
            <person name="Goodwin S."/>
            <person name="Spatafora J."/>
            <person name="Crous P."/>
            <person name="Grigoriev I."/>
        </authorList>
    </citation>
    <scope>NUCLEOTIDE SEQUENCE</scope>
    <source>
        <strain evidence="3">ATCC 36951</strain>
    </source>
</reference>
<sequence>MPPRSSSHTYATSQKPSPISTTTSAPPKPRQYVAPEERISRYPKFPEPEPPSPPKRSLFSFIWPFGGAKAQEKVETIDFGKQNLTRGVQASQDVVKTGALNPRYKFVATRLTLAIAFTPVAIYLSYELYERRFNGKEQKPFPMHKVKAPEQDTITTTNG</sequence>
<dbReference type="AlphaFoldDB" id="A0A6A6BWP5"/>
<keyword evidence="2" id="KW-1133">Transmembrane helix</keyword>
<evidence type="ECO:0000313" key="4">
    <source>
        <dbReference type="Proteomes" id="UP000799537"/>
    </source>
</evidence>
<feature type="region of interest" description="Disordered" evidence="1">
    <location>
        <begin position="1"/>
        <end position="54"/>
    </location>
</feature>
<dbReference type="Proteomes" id="UP000799537">
    <property type="component" value="Unassembled WGS sequence"/>
</dbReference>
<keyword evidence="4" id="KW-1185">Reference proteome</keyword>
<dbReference type="GeneID" id="54563113"/>
<feature type="compositionally biased region" description="Polar residues" evidence="1">
    <location>
        <begin position="1"/>
        <end position="15"/>
    </location>
</feature>
<feature type="compositionally biased region" description="Low complexity" evidence="1">
    <location>
        <begin position="16"/>
        <end position="25"/>
    </location>
</feature>
<evidence type="ECO:0000256" key="2">
    <source>
        <dbReference type="SAM" id="Phobius"/>
    </source>
</evidence>
<organism evidence="3 4">
    <name type="scientific">Zasmidium cellare ATCC 36951</name>
    <dbReference type="NCBI Taxonomy" id="1080233"/>
    <lineage>
        <taxon>Eukaryota</taxon>
        <taxon>Fungi</taxon>
        <taxon>Dikarya</taxon>
        <taxon>Ascomycota</taxon>
        <taxon>Pezizomycotina</taxon>
        <taxon>Dothideomycetes</taxon>
        <taxon>Dothideomycetidae</taxon>
        <taxon>Mycosphaerellales</taxon>
        <taxon>Mycosphaerellaceae</taxon>
        <taxon>Zasmidium</taxon>
    </lineage>
</organism>
<proteinExistence type="predicted"/>
<evidence type="ECO:0000256" key="1">
    <source>
        <dbReference type="SAM" id="MobiDB-lite"/>
    </source>
</evidence>
<protein>
    <submittedName>
        <fullName evidence="3">Uncharacterized protein</fullName>
    </submittedName>
</protein>
<gene>
    <name evidence="3" type="ORF">M409DRAFT_30260</name>
</gene>
<feature type="transmembrane region" description="Helical" evidence="2">
    <location>
        <begin position="107"/>
        <end position="126"/>
    </location>
</feature>
<feature type="compositionally biased region" description="Basic and acidic residues" evidence="1">
    <location>
        <begin position="35"/>
        <end position="47"/>
    </location>
</feature>
<dbReference type="OrthoDB" id="3650669at2759"/>
<feature type="region of interest" description="Disordered" evidence="1">
    <location>
        <begin position="140"/>
        <end position="159"/>
    </location>
</feature>
<dbReference type="EMBL" id="ML993640">
    <property type="protein sequence ID" value="KAF2159254.1"/>
    <property type="molecule type" value="Genomic_DNA"/>
</dbReference>
<keyword evidence="2" id="KW-0472">Membrane</keyword>
<name>A0A6A6BWP5_ZASCE</name>